<accession>A0A6J4JL55</accession>
<evidence type="ECO:0000256" key="1">
    <source>
        <dbReference type="SAM" id="MobiDB-lite"/>
    </source>
</evidence>
<feature type="compositionally biased region" description="Basic residues" evidence="1">
    <location>
        <begin position="298"/>
        <end position="314"/>
    </location>
</feature>
<name>A0A6J4JL55_9PSEU</name>
<reference evidence="2" key="1">
    <citation type="submission" date="2020-02" db="EMBL/GenBank/DDBJ databases">
        <authorList>
            <person name="Meier V. D."/>
        </authorList>
    </citation>
    <scope>NUCLEOTIDE SEQUENCE</scope>
    <source>
        <strain evidence="2">AVDCRST_MAG54</strain>
    </source>
</reference>
<feature type="compositionally biased region" description="Basic and acidic residues" evidence="1">
    <location>
        <begin position="65"/>
        <end position="82"/>
    </location>
</feature>
<protein>
    <submittedName>
        <fullName evidence="2">Aldo/keto reductase, SMc04322 family</fullName>
    </submittedName>
</protein>
<feature type="non-terminal residue" evidence="2">
    <location>
        <position position="1"/>
    </location>
</feature>
<feature type="compositionally biased region" description="Basic and acidic residues" evidence="1">
    <location>
        <begin position="122"/>
        <end position="134"/>
    </location>
</feature>
<dbReference type="EMBL" id="CADCTH010000461">
    <property type="protein sequence ID" value="CAA9281320.1"/>
    <property type="molecule type" value="Genomic_DNA"/>
</dbReference>
<sequence>GVPHARTVGTEGLDDDHGHDDVRRRGDVLQARRHRRRRRHAPDRPVRRPRRQPRRHGRHVLGGRVRGDRRPGDEEPPRRPVPRDQVPLPDGRRAQRRWRVAPAHRQERRGQPAAPRRAAHRPLPDARLGRRDAAGGDARGARHAHQQGQDPLHRLLELLGLAHHEGTRGVRARRVPALRLPADPLHAAGPRGRERAGPGVGRPGPRHPRVEPDRRRPALGQVPPRAGRPRDLAPPRRVVGAARPRPRASLRHHRGRRRDRRRPRRLRRAGGQRVAAAPARRHLAGDRRPDRGAADRQPRRRRARADRRRGRPPRRGLGDAAALPVLAPEEHDHRPALAGGRDAAGPL</sequence>
<dbReference type="AlphaFoldDB" id="A0A6J4JL55"/>
<feature type="compositionally biased region" description="Basic residues" evidence="1">
    <location>
        <begin position="31"/>
        <end position="61"/>
    </location>
</feature>
<gene>
    <name evidence="2" type="ORF">AVDCRST_MAG54-3624</name>
</gene>
<feature type="compositionally biased region" description="Basic and acidic residues" evidence="1">
    <location>
        <begin position="15"/>
        <end position="27"/>
    </location>
</feature>
<feature type="compositionally biased region" description="Basic residues" evidence="1">
    <location>
        <begin position="244"/>
        <end position="270"/>
    </location>
</feature>
<feature type="compositionally biased region" description="Basic and acidic residues" evidence="1">
    <location>
        <begin position="283"/>
        <end position="297"/>
    </location>
</feature>
<feature type="region of interest" description="Disordered" evidence="1">
    <location>
        <begin position="181"/>
        <end position="347"/>
    </location>
</feature>
<organism evidence="2">
    <name type="scientific">uncultured Actinomycetospora sp</name>
    <dbReference type="NCBI Taxonomy" id="1135996"/>
    <lineage>
        <taxon>Bacteria</taxon>
        <taxon>Bacillati</taxon>
        <taxon>Actinomycetota</taxon>
        <taxon>Actinomycetes</taxon>
        <taxon>Pseudonocardiales</taxon>
        <taxon>Pseudonocardiaceae</taxon>
        <taxon>Actinomycetospora</taxon>
        <taxon>environmental samples</taxon>
    </lineage>
</organism>
<feature type="compositionally biased region" description="Low complexity" evidence="1">
    <location>
        <begin position="181"/>
        <end position="190"/>
    </location>
</feature>
<proteinExistence type="predicted"/>
<feature type="region of interest" description="Disordered" evidence="1">
    <location>
        <begin position="1"/>
        <end position="151"/>
    </location>
</feature>
<evidence type="ECO:0000313" key="2">
    <source>
        <dbReference type="EMBL" id="CAA9281320.1"/>
    </source>
</evidence>
<feature type="non-terminal residue" evidence="2">
    <location>
        <position position="347"/>
    </location>
</feature>